<proteinExistence type="predicted"/>
<reference evidence="2 3" key="1">
    <citation type="submission" date="2019-04" db="EMBL/GenBank/DDBJ databases">
        <title>An improved genome assembly and genetic linkage map for asparagus bean, Vigna unguiculata ssp. sesquipedialis.</title>
        <authorList>
            <person name="Xia Q."/>
            <person name="Zhang R."/>
            <person name="Dong Y."/>
        </authorList>
    </citation>
    <scope>NUCLEOTIDE SEQUENCE [LARGE SCALE GENOMIC DNA]</scope>
    <source>
        <tissue evidence="2">Leaf</tissue>
    </source>
</reference>
<accession>A0A4D6KHE5</accession>
<dbReference type="AlphaFoldDB" id="A0A4D6KHE5"/>
<evidence type="ECO:0000313" key="2">
    <source>
        <dbReference type="EMBL" id="QCD76632.1"/>
    </source>
</evidence>
<evidence type="ECO:0000313" key="3">
    <source>
        <dbReference type="Proteomes" id="UP000501690"/>
    </source>
</evidence>
<keyword evidence="3" id="KW-1185">Reference proteome</keyword>
<organism evidence="2 3">
    <name type="scientific">Vigna unguiculata</name>
    <name type="common">Cowpea</name>
    <dbReference type="NCBI Taxonomy" id="3917"/>
    <lineage>
        <taxon>Eukaryota</taxon>
        <taxon>Viridiplantae</taxon>
        <taxon>Streptophyta</taxon>
        <taxon>Embryophyta</taxon>
        <taxon>Tracheophyta</taxon>
        <taxon>Spermatophyta</taxon>
        <taxon>Magnoliopsida</taxon>
        <taxon>eudicotyledons</taxon>
        <taxon>Gunneridae</taxon>
        <taxon>Pentapetalae</taxon>
        <taxon>rosids</taxon>
        <taxon>fabids</taxon>
        <taxon>Fabales</taxon>
        <taxon>Fabaceae</taxon>
        <taxon>Papilionoideae</taxon>
        <taxon>50 kb inversion clade</taxon>
        <taxon>NPAAA clade</taxon>
        <taxon>indigoferoid/millettioid clade</taxon>
        <taxon>Phaseoleae</taxon>
        <taxon>Vigna</taxon>
    </lineage>
</organism>
<protein>
    <submittedName>
        <fullName evidence="2">Uncharacterized protein</fullName>
    </submittedName>
</protein>
<feature type="compositionally biased region" description="Basic residues" evidence="1">
    <location>
        <begin position="211"/>
        <end position="220"/>
    </location>
</feature>
<evidence type="ECO:0000256" key="1">
    <source>
        <dbReference type="SAM" id="MobiDB-lite"/>
    </source>
</evidence>
<feature type="compositionally biased region" description="Basic residues" evidence="1">
    <location>
        <begin position="228"/>
        <end position="253"/>
    </location>
</feature>
<dbReference type="Proteomes" id="UP000501690">
    <property type="component" value="Linkage Group LG1"/>
</dbReference>
<sequence>MDLETENRLAALLMKEAAELRRQSEREGVLAYLRKPDVRTRPNSRFLTATVRGVQQANRAVEVNEMWRLRQKEIELDKRIKEKSIDKRSKDRSHRDDNLSRGTGRHFGRHAVVDKSSSVYTSYPSEREHEHGVEGLKDEELEEFLHSRTKRGRGAVGPRMDDTGPYLPPDSDGEPGTSPNVRHRRVILGPEKPLSLRSYDTSDEEELHEEKRKKSKKSHSRSADKEHSKRHKSKDKSKHKKKKREEKRSKHHH</sequence>
<gene>
    <name evidence="2" type="ORF">DEO72_LG1g253</name>
</gene>
<feature type="compositionally biased region" description="Polar residues" evidence="1">
    <location>
        <begin position="115"/>
        <end position="124"/>
    </location>
</feature>
<dbReference type="EMBL" id="CP039345">
    <property type="protein sequence ID" value="QCD76632.1"/>
    <property type="molecule type" value="Genomic_DNA"/>
</dbReference>
<name>A0A4D6KHE5_VIGUN</name>
<dbReference type="PANTHER" id="PTHR34684:SF1">
    <property type="entry name" value="OS08G0192200 PROTEIN"/>
    <property type="match status" value="1"/>
</dbReference>
<feature type="region of interest" description="Disordered" evidence="1">
    <location>
        <begin position="85"/>
        <end position="253"/>
    </location>
</feature>
<feature type="compositionally biased region" description="Basic and acidic residues" evidence="1">
    <location>
        <begin position="85"/>
        <end position="99"/>
    </location>
</feature>
<feature type="compositionally biased region" description="Basic and acidic residues" evidence="1">
    <location>
        <begin position="125"/>
        <end position="146"/>
    </location>
</feature>
<dbReference type="PANTHER" id="PTHR34684">
    <property type="entry name" value="OS08G0192200 PROTEIN"/>
    <property type="match status" value="1"/>
</dbReference>